<keyword evidence="1" id="KW-0732">Signal</keyword>
<accession>A0A8X6I5I9</accession>
<comment type="caution">
    <text evidence="2">The sequence shown here is derived from an EMBL/GenBank/DDBJ whole genome shotgun (WGS) entry which is preliminary data.</text>
</comment>
<protein>
    <submittedName>
        <fullName evidence="2">Uncharacterized protein</fullName>
    </submittedName>
</protein>
<gene>
    <name evidence="2" type="ORF">TNCT_292601</name>
</gene>
<evidence type="ECO:0000313" key="3">
    <source>
        <dbReference type="Proteomes" id="UP000887116"/>
    </source>
</evidence>
<organism evidence="2 3">
    <name type="scientific">Trichonephila clavata</name>
    <name type="common">Joro spider</name>
    <name type="synonym">Nephila clavata</name>
    <dbReference type="NCBI Taxonomy" id="2740835"/>
    <lineage>
        <taxon>Eukaryota</taxon>
        <taxon>Metazoa</taxon>
        <taxon>Ecdysozoa</taxon>
        <taxon>Arthropoda</taxon>
        <taxon>Chelicerata</taxon>
        <taxon>Arachnida</taxon>
        <taxon>Araneae</taxon>
        <taxon>Araneomorphae</taxon>
        <taxon>Entelegynae</taxon>
        <taxon>Araneoidea</taxon>
        <taxon>Nephilidae</taxon>
        <taxon>Trichonephila</taxon>
    </lineage>
</organism>
<proteinExistence type="predicted"/>
<dbReference type="Proteomes" id="UP000887116">
    <property type="component" value="Unassembled WGS sequence"/>
</dbReference>
<reference evidence="2" key="1">
    <citation type="submission" date="2020-07" db="EMBL/GenBank/DDBJ databases">
        <title>Multicomponent nature underlies the extraordinary mechanical properties of spider dragline silk.</title>
        <authorList>
            <person name="Kono N."/>
            <person name="Nakamura H."/>
            <person name="Mori M."/>
            <person name="Yoshida Y."/>
            <person name="Ohtoshi R."/>
            <person name="Malay A.D."/>
            <person name="Moran D.A.P."/>
            <person name="Tomita M."/>
            <person name="Numata K."/>
            <person name="Arakawa K."/>
        </authorList>
    </citation>
    <scope>NUCLEOTIDE SEQUENCE</scope>
</reference>
<feature type="signal peptide" evidence="1">
    <location>
        <begin position="1"/>
        <end position="15"/>
    </location>
</feature>
<dbReference type="AlphaFoldDB" id="A0A8X6I5I9"/>
<evidence type="ECO:0000256" key="1">
    <source>
        <dbReference type="SAM" id="SignalP"/>
    </source>
</evidence>
<dbReference type="EMBL" id="BMAO01001123">
    <property type="protein sequence ID" value="GFQ71220.1"/>
    <property type="molecule type" value="Genomic_DNA"/>
</dbReference>
<keyword evidence="3" id="KW-1185">Reference proteome</keyword>
<sequence length="109" mass="12503">MHLLCELFLIKLANGESSPRIGRGRILINGTLHTLSNSVTWKPRSDCVHPSVRLEGCLSSGPHRESPTRGSSEAYSGYEMKYKKCNCKWWTEEMNFKYFNGMLNEKAKY</sequence>
<feature type="chain" id="PRO_5036493951" evidence="1">
    <location>
        <begin position="16"/>
        <end position="109"/>
    </location>
</feature>
<name>A0A8X6I5I9_TRICU</name>
<evidence type="ECO:0000313" key="2">
    <source>
        <dbReference type="EMBL" id="GFQ71220.1"/>
    </source>
</evidence>